<keyword evidence="3" id="KW-0946">Virion</keyword>
<keyword evidence="4 6" id="KW-0472">Membrane</keyword>
<evidence type="ECO:0000256" key="6">
    <source>
        <dbReference type="SAM" id="Phobius"/>
    </source>
</evidence>
<dbReference type="EMBL" id="MZ822002">
    <property type="protein sequence ID" value="UDY81314.1"/>
    <property type="molecule type" value="Viral_cRNA"/>
</dbReference>
<evidence type="ECO:0000313" key="7">
    <source>
        <dbReference type="EMBL" id="UDY81314.1"/>
    </source>
</evidence>
<accession>A0A8K1QXM7</accession>
<protein>
    <submittedName>
        <fullName evidence="7">Glycoprotein</fullName>
    </submittedName>
</protein>
<dbReference type="Gene3D" id="6.10.250.3010">
    <property type="match status" value="1"/>
</dbReference>
<organism evidence="7">
    <name type="scientific">Varroa orthomyxovirus-1</name>
    <dbReference type="NCBI Taxonomy" id="2510845"/>
    <lineage>
        <taxon>Viruses</taxon>
        <taxon>Riboviria</taxon>
        <taxon>Orthornavirae</taxon>
        <taxon>Negarnaviricota</taxon>
        <taxon>Polyploviricotina</taxon>
        <taxon>Insthoviricetes</taxon>
        <taxon>Articulavirales</taxon>
        <taxon>Orthomyxoviridae</taxon>
    </lineage>
</organism>
<dbReference type="Gene3D" id="6.20.460.10">
    <property type="match status" value="1"/>
</dbReference>
<name>A0A8K1QXM7_9ORTO</name>
<evidence type="ECO:0000256" key="3">
    <source>
        <dbReference type="ARBA" id="ARBA00022844"/>
    </source>
</evidence>
<proteinExistence type="predicted"/>
<feature type="transmembrane region" description="Helical" evidence="6">
    <location>
        <begin position="496"/>
        <end position="518"/>
    </location>
</feature>
<evidence type="ECO:0000256" key="4">
    <source>
        <dbReference type="ARBA" id="ARBA00023136"/>
    </source>
</evidence>
<dbReference type="InterPro" id="IPR004955">
    <property type="entry name" value="Baculovirus_Gp64"/>
</dbReference>
<dbReference type="GO" id="GO:0019031">
    <property type="term" value="C:viral envelope"/>
    <property type="evidence" value="ECO:0007669"/>
    <property type="project" value="InterPro"/>
</dbReference>
<keyword evidence="2 6" id="KW-0812">Transmembrane</keyword>
<keyword evidence="6" id="KW-1133">Transmembrane helix</keyword>
<sequence length="523" mass="59218">MAVMYVMTIMSPEAVYAIILIRVAAASFCSDTMNQGPFMVKTAFPPPMNITRIRAKIQKTFLDYEQSMMITGYRQVWKSYCYQGGPLDGNTGCYNGMKMYKPDMFELAKWFIKGKCETGPEVVDAWGSDSTICLDYKPTGSWWDHKELVKRENNNHFAHHTCNLSWRCGMKSANVWIDLEAIDIDPDANRGLDAIYIRYLRVANGSIVKIPEKVKEFYFCEGPYCHFIKNVPPIVTVEEDWDCLEELKAGPNYVYNQELWCQQGDKYFSISNKTSVCMDNTCVKLKNTHSHTNYVNLNAHNVSSIINQQSASLDDLLKVNRELHFQVENLRYNLAIADTNHRALYKVVERLILSVAKMDERLIGNILKKDVATRFLNDTTFMMAPCVSPVQTTSNCNNGSIYDSGRWVPNTDPSRCINFNEPKAVSLLNEKSLWFPAVGDPKSRGISAEQEGWSFVVNSKSALQETLSVTKNGGRGTSLEDIVNVPKGFIDGQFSFLHLLSGFSLTSVLVITVVLILISRRIF</sequence>
<dbReference type="Gene3D" id="6.10.250.2130">
    <property type="match status" value="1"/>
</dbReference>
<comment type="subcellular location">
    <subcellularLocation>
        <location evidence="1">Virion membrane</location>
    </subcellularLocation>
</comment>
<reference evidence="7" key="1">
    <citation type="submission" date="2021-08" db="EMBL/GenBank/DDBJ databases">
        <authorList>
            <person name="Li N.N."/>
        </authorList>
    </citation>
    <scope>NUCLEOTIDE SEQUENCE</scope>
    <source>
        <strain evidence="7">VOV1_No1_Am006-BJ2018</strain>
    </source>
</reference>
<dbReference type="Pfam" id="PF03273">
    <property type="entry name" value="Baculo_gp64"/>
    <property type="match status" value="1"/>
</dbReference>
<evidence type="ECO:0000256" key="1">
    <source>
        <dbReference type="ARBA" id="ARBA00004182"/>
    </source>
</evidence>
<evidence type="ECO:0000256" key="2">
    <source>
        <dbReference type="ARBA" id="ARBA00022692"/>
    </source>
</evidence>
<dbReference type="GO" id="GO:0044003">
    <property type="term" value="P:symbiont-mediated perturbation of host process"/>
    <property type="evidence" value="ECO:0007669"/>
    <property type="project" value="InterPro"/>
</dbReference>
<evidence type="ECO:0000256" key="5">
    <source>
        <dbReference type="ARBA" id="ARBA00023180"/>
    </source>
</evidence>
<keyword evidence="5" id="KW-0325">Glycoprotein</keyword>
<dbReference type="GO" id="GO:0055036">
    <property type="term" value="C:virion membrane"/>
    <property type="evidence" value="ECO:0007669"/>
    <property type="project" value="UniProtKB-SubCell"/>
</dbReference>